<sequence length="223" mass="24322">MIELENVAIGYNGIELLSEVSLRLVPGSFHFLTGPSGAGKTSFLKMCYAELLPVAGHISLMGQDVRAMTRDDRAMMRQRIGVVHQDCQFLDHLPLIENVALPLTVSGRPAHPQEIGELLAWVGLKAQANALPPQLSGGERQRAALARAVMMSPDVILADEPTGNLDWEMSLRLLGLLVELNRMGKTVVIATHDLNLIRQAKAQVQARVLRISGRRLQLAGADL</sequence>
<accession>A0ABV1SGH2</accession>
<dbReference type="EMBL" id="JAYWLC010000006">
    <property type="protein sequence ID" value="MER5171997.1"/>
    <property type="molecule type" value="Genomic_DNA"/>
</dbReference>
<gene>
    <name evidence="4" type="ORF">VSX56_09425</name>
</gene>
<dbReference type="InterPro" id="IPR003593">
    <property type="entry name" value="AAA+_ATPase"/>
</dbReference>
<dbReference type="Proteomes" id="UP001438953">
    <property type="component" value="Unassembled WGS sequence"/>
</dbReference>
<organism evidence="4 5">
    <name type="scientific">Thioclava kandeliae</name>
    <dbReference type="NCBI Taxonomy" id="3070818"/>
    <lineage>
        <taxon>Bacteria</taxon>
        <taxon>Pseudomonadati</taxon>
        <taxon>Pseudomonadota</taxon>
        <taxon>Alphaproteobacteria</taxon>
        <taxon>Rhodobacterales</taxon>
        <taxon>Paracoccaceae</taxon>
        <taxon>Thioclava</taxon>
    </lineage>
</organism>
<dbReference type="Gene3D" id="3.40.50.300">
    <property type="entry name" value="P-loop containing nucleotide triphosphate hydrolases"/>
    <property type="match status" value="1"/>
</dbReference>
<reference evidence="4 5" key="1">
    <citation type="submission" date="2024-06" db="EMBL/GenBank/DDBJ databases">
        <title>Thioclava kandeliae sp. nov. from a rhizosphere soil sample of Kandelia candel in a mangrove.</title>
        <authorList>
            <person name="Mu T."/>
        </authorList>
    </citation>
    <scope>NUCLEOTIDE SEQUENCE [LARGE SCALE GENOMIC DNA]</scope>
    <source>
        <strain evidence="4 5">CPCC 100088</strain>
    </source>
</reference>
<dbReference type="PROSITE" id="PS00211">
    <property type="entry name" value="ABC_TRANSPORTER_1"/>
    <property type="match status" value="1"/>
</dbReference>
<evidence type="ECO:0000313" key="5">
    <source>
        <dbReference type="Proteomes" id="UP001438953"/>
    </source>
</evidence>
<evidence type="ECO:0000256" key="2">
    <source>
        <dbReference type="ARBA" id="ARBA00022840"/>
    </source>
</evidence>
<dbReference type="InterPro" id="IPR027417">
    <property type="entry name" value="P-loop_NTPase"/>
</dbReference>
<dbReference type="InterPro" id="IPR017871">
    <property type="entry name" value="ABC_transporter-like_CS"/>
</dbReference>
<dbReference type="Pfam" id="PF00005">
    <property type="entry name" value="ABC_tran"/>
    <property type="match status" value="1"/>
</dbReference>
<evidence type="ECO:0000313" key="4">
    <source>
        <dbReference type="EMBL" id="MER5171997.1"/>
    </source>
</evidence>
<keyword evidence="5" id="KW-1185">Reference proteome</keyword>
<feature type="domain" description="ABC transporter" evidence="3">
    <location>
        <begin position="2"/>
        <end position="223"/>
    </location>
</feature>
<protein>
    <submittedName>
        <fullName evidence="4">ATP-binding cassette domain-containing protein</fullName>
    </submittedName>
</protein>
<evidence type="ECO:0000256" key="1">
    <source>
        <dbReference type="ARBA" id="ARBA00022741"/>
    </source>
</evidence>
<dbReference type="PROSITE" id="PS50893">
    <property type="entry name" value="ABC_TRANSPORTER_2"/>
    <property type="match status" value="1"/>
</dbReference>
<keyword evidence="1" id="KW-0547">Nucleotide-binding</keyword>
<dbReference type="InterPro" id="IPR015854">
    <property type="entry name" value="ABC_transpr_LolD-like"/>
</dbReference>
<dbReference type="InterPro" id="IPR003439">
    <property type="entry name" value="ABC_transporter-like_ATP-bd"/>
</dbReference>
<dbReference type="GO" id="GO:0005524">
    <property type="term" value="F:ATP binding"/>
    <property type="evidence" value="ECO:0007669"/>
    <property type="project" value="UniProtKB-KW"/>
</dbReference>
<evidence type="ECO:0000259" key="3">
    <source>
        <dbReference type="PROSITE" id="PS50893"/>
    </source>
</evidence>
<proteinExistence type="predicted"/>
<dbReference type="RefSeq" id="WP_339114003.1">
    <property type="nucleotide sequence ID" value="NZ_JAYWLC010000006.1"/>
</dbReference>
<dbReference type="PANTHER" id="PTHR24220">
    <property type="entry name" value="IMPORT ATP-BINDING PROTEIN"/>
    <property type="match status" value="1"/>
</dbReference>
<dbReference type="SUPFAM" id="SSF52540">
    <property type="entry name" value="P-loop containing nucleoside triphosphate hydrolases"/>
    <property type="match status" value="1"/>
</dbReference>
<comment type="caution">
    <text evidence="4">The sequence shown here is derived from an EMBL/GenBank/DDBJ whole genome shotgun (WGS) entry which is preliminary data.</text>
</comment>
<dbReference type="PANTHER" id="PTHR24220:SF470">
    <property type="entry name" value="CELL DIVISION ATP-BINDING PROTEIN FTSE"/>
    <property type="match status" value="1"/>
</dbReference>
<keyword evidence="2 4" id="KW-0067">ATP-binding</keyword>
<name>A0ABV1SGH2_9RHOB</name>
<dbReference type="SMART" id="SM00382">
    <property type="entry name" value="AAA"/>
    <property type="match status" value="1"/>
</dbReference>